<comment type="caution">
    <text evidence="3">The sequence shown here is derived from an EMBL/GenBank/DDBJ whole genome shotgun (WGS) entry which is preliminary data.</text>
</comment>
<organism evidence="3 4">
    <name type="scientific">Rotaria sordida</name>
    <dbReference type="NCBI Taxonomy" id="392033"/>
    <lineage>
        <taxon>Eukaryota</taxon>
        <taxon>Metazoa</taxon>
        <taxon>Spiralia</taxon>
        <taxon>Gnathifera</taxon>
        <taxon>Rotifera</taxon>
        <taxon>Eurotatoria</taxon>
        <taxon>Bdelloidea</taxon>
        <taxon>Philodinida</taxon>
        <taxon>Philodinidae</taxon>
        <taxon>Rotaria</taxon>
    </lineage>
</organism>
<keyword evidence="1" id="KW-0812">Transmembrane</keyword>
<proteinExistence type="predicted"/>
<protein>
    <recommendedName>
        <fullName evidence="2">DUF7164 domain-containing protein</fullName>
    </recommendedName>
</protein>
<name>A0A814G205_9BILA</name>
<dbReference type="EMBL" id="CAJNOU010000416">
    <property type="protein sequence ID" value="CAF0990683.1"/>
    <property type="molecule type" value="Genomic_DNA"/>
</dbReference>
<reference evidence="3" key="1">
    <citation type="submission" date="2021-02" db="EMBL/GenBank/DDBJ databases">
        <authorList>
            <person name="Nowell W R."/>
        </authorList>
    </citation>
    <scope>NUCLEOTIDE SEQUENCE</scope>
</reference>
<feature type="transmembrane region" description="Helical" evidence="1">
    <location>
        <begin position="12"/>
        <end position="36"/>
    </location>
</feature>
<dbReference type="AlphaFoldDB" id="A0A814G205"/>
<evidence type="ECO:0000256" key="1">
    <source>
        <dbReference type="SAM" id="Phobius"/>
    </source>
</evidence>
<evidence type="ECO:0000259" key="2">
    <source>
        <dbReference type="Pfam" id="PF23741"/>
    </source>
</evidence>
<sequence length="586" mass="68898">MRTLSLITKNPICRILLIIIIIQPLILIEITVLRLLHTQIVSSIQVVHGKTEQININNNNEYLARVHQPLSSSILRGIIIFYPHDQEIAFLPELLWLYRSWIEMMKTEPSLWRTDLVIYTGIFTLNLQQLGCIYNRIRTNKSESPQCRVFYYQRIHLRDIQNINNTDNQLYQQIDINRSILLKTHLKTYEYVDSINIVTECYPSFAMYDYIVRTDIDVFLTPYFGHFVPYNDILLVGRGGYSTNFNTGRFRRIARDMNWLYGNITNIGSTWYGSPRVAQRIANFTLEAMLYLSINEFTQPERERKLGILIFFSYSHKEEHSGTMSNVKFRWQLRRASVISNNNTETKGHYSWTMAELRKQKQLQNDLDIPLTIFMTHSQHPSTEVEKQSLIPSSSSISFRIANIKSYQPVLEHIRTLEKHIQQVILLTKQLIEKQITVDVGSFELQQLCHEDLSDEQQKDNNCQMKFSNDRSLFYSIIQYEFKSWSKNHHKWFSCCHKNQKKIHQSLPSLRNAVDLMLTSLIQFLHANNHFIRTELVSIQSIGDILAFHTVSYALKDMVEATTDLAKNARRIKHIDIRTLIRAERE</sequence>
<accession>A0A814G205</accession>
<evidence type="ECO:0000313" key="3">
    <source>
        <dbReference type="EMBL" id="CAF0990683.1"/>
    </source>
</evidence>
<evidence type="ECO:0000313" key="4">
    <source>
        <dbReference type="Proteomes" id="UP000663889"/>
    </source>
</evidence>
<gene>
    <name evidence="3" type="ORF">SEV965_LOCUS10249</name>
</gene>
<dbReference type="Pfam" id="PF23741">
    <property type="entry name" value="DUF7164"/>
    <property type="match status" value="1"/>
</dbReference>
<dbReference type="InterPro" id="IPR055588">
    <property type="entry name" value="DUF7164"/>
</dbReference>
<dbReference type="Proteomes" id="UP000663889">
    <property type="component" value="Unassembled WGS sequence"/>
</dbReference>
<feature type="domain" description="DUF7164" evidence="2">
    <location>
        <begin position="72"/>
        <end position="307"/>
    </location>
</feature>
<keyword evidence="1" id="KW-1133">Transmembrane helix</keyword>
<keyword evidence="1" id="KW-0472">Membrane</keyword>